<keyword evidence="1" id="KW-0238">DNA-binding</keyword>
<dbReference type="Gene3D" id="1.10.30.10">
    <property type="entry name" value="High mobility group box domain"/>
    <property type="match status" value="1"/>
</dbReference>
<evidence type="ECO:0000313" key="5">
    <source>
        <dbReference type="Proteomes" id="UP001140094"/>
    </source>
</evidence>
<dbReference type="Pfam" id="PF00505">
    <property type="entry name" value="HMG_box"/>
    <property type="match status" value="1"/>
</dbReference>
<feature type="compositionally biased region" description="Pro residues" evidence="2">
    <location>
        <begin position="1"/>
        <end position="10"/>
    </location>
</feature>
<keyword evidence="5" id="KW-1185">Reference proteome</keyword>
<dbReference type="InterPro" id="IPR036910">
    <property type="entry name" value="HMG_box_dom_sf"/>
</dbReference>
<reference evidence="4" key="1">
    <citation type="submission" date="2022-07" db="EMBL/GenBank/DDBJ databases">
        <title>Phylogenomic reconstructions and comparative analyses of Kickxellomycotina fungi.</title>
        <authorList>
            <person name="Reynolds N.K."/>
            <person name="Stajich J.E."/>
            <person name="Barry K."/>
            <person name="Grigoriev I.V."/>
            <person name="Crous P."/>
            <person name="Smith M.E."/>
        </authorList>
    </citation>
    <scope>NUCLEOTIDE SEQUENCE</scope>
    <source>
        <strain evidence="4">NRRL 1565</strain>
    </source>
</reference>
<feature type="non-terminal residue" evidence="4">
    <location>
        <position position="1"/>
    </location>
</feature>
<feature type="domain" description="HMG box" evidence="3">
    <location>
        <begin position="122"/>
        <end position="190"/>
    </location>
</feature>
<name>A0A9W8LQ93_9FUNG</name>
<dbReference type="Proteomes" id="UP001140094">
    <property type="component" value="Unassembled WGS sequence"/>
</dbReference>
<dbReference type="AlphaFoldDB" id="A0A9W8LQ93"/>
<keyword evidence="1" id="KW-0539">Nucleus</keyword>
<comment type="caution">
    <text evidence="4">The sequence shown here is derived from an EMBL/GenBank/DDBJ whole genome shotgun (WGS) entry which is preliminary data.</text>
</comment>
<dbReference type="GO" id="GO:0003677">
    <property type="term" value="F:DNA binding"/>
    <property type="evidence" value="ECO:0007669"/>
    <property type="project" value="UniProtKB-UniRule"/>
</dbReference>
<dbReference type="OrthoDB" id="6247875at2759"/>
<feature type="DNA-binding region" description="HMG box" evidence="1">
    <location>
        <begin position="122"/>
        <end position="190"/>
    </location>
</feature>
<dbReference type="InterPro" id="IPR009071">
    <property type="entry name" value="HMG_box_dom"/>
</dbReference>
<dbReference type="SUPFAM" id="SSF47095">
    <property type="entry name" value="HMG-box"/>
    <property type="match status" value="1"/>
</dbReference>
<evidence type="ECO:0000256" key="2">
    <source>
        <dbReference type="SAM" id="MobiDB-lite"/>
    </source>
</evidence>
<accession>A0A9W8LQ93</accession>
<dbReference type="EMBL" id="JANBUO010003589">
    <property type="protein sequence ID" value="KAJ2790221.1"/>
    <property type="molecule type" value="Genomic_DNA"/>
</dbReference>
<evidence type="ECO:0000259" key="3">
    <source>
        <dbReference type="PROSITE" id="PS50118"/>
    </source>
</evidence>
<dbReference type="GO" id="GO:0005634">
    <property type="term" value="C:nucleus"/>
    <property type="evidence" value="ECO:0007669"/>
    <property type="project" value="UniProtKB-UniRule"/>
</dbReference>
<gene>
    <name evidence="4" type="ORF">H4R20_007050</name>
</gene>
<organism evidence="4 5">
    <name type="scientific">Coemansia guatemalensis</name>
    <dbReference type="NCBI Taxonomy" id="2761395"/>
    <lineage>
        <taxon>Eukaryota</taxon>
        <taxon>Fungi</taxon>
        <taxon>Fungi incertae sedis</taxon>
        <taxon>Zoopagomycota</taxon>
        <taxon>Kickxellomycotina</taxon>
        <taxon>Kickxellomycetes</taxon>
        <taxon>Kickxellales</taxon>
        <taxon>Kickxellaceae</taxon>
        <taxon>Coemansia</taxon>
    </lineage>
</organism>
<sequence>HPAPPYPFMPHPATKQSPPYHPRHPQYYQQQQQQQSYQPPTTSSRVVTEPSCSVYRSTQAGDQMTHTARQIIAADGKLFIEHVPGHNVIFAPVDVPISSAMHRHSSPISRVIKPRLRATPALSRPSNVFFKYRSVKQRELQEKHPRLNQTVISRMVAEHWKREPEELKQRYKDEYKEEMKKYELSKKLRRMRPDYEYVESDEVTTRSDSTAFFQPDIDGSVSFVQEPQSIDSARGDLAPRHRSFTMPANERQPLEISRLIH</sequence>
<evidence type="ECO:0000313" key="4">
    <source>
        <dbReference type="EMBL" id="KAJ2790221.1"/>
    </source>
</evidence>
<feature type="region of interest" description="Disordered" evidence="2">
    <location>
        <begin position="1"/>
        <end position="46"/>
    </location>
</feature>
<dbReference type="PROSITE" id="PS50118">
    <property type="entry name" value="HMG_BOX_2"/>
    <property type="match status" value="1"/>
</dbReference>
<evidence type="ECO:0000256" key="1">
    <source>
        <dbReference type="PROSITE-ProRule" id="PRU00267"/>
    </source>
</evidence>
<proteinExistence type="predicted"/>
<protein>
    <recommendedName>
        <fullName evidence="3">HMG box domain-containing protein</fullName>
    </recommendedName>
</protein>
<feature type="compositionally biased region" description="Low complexity" evidence="2">
    <location>
        <begin position="25"/>
        <end position="45"/>
    </location>
</feature>
<dbReference type="SMART" id="SM00398">
    <property type="entry name" value="HMG"/>
    <property type="match status" value="1"/>
</dbReference>